<dbReference type="Proteomes" id="UP000053660">
    <property type="component" value="Unassembled WGS sequence"/>
</dbReference>
<evidence type="ECO:0000256" key="1">
    <source>
        <dbReference type="SAM" id="MobiDB-lite"/>
    </source>
</evidence>
<name>A0A0B1SWK3_OESDE</name>
<feature type="compositionally biased region" description="Pro residues" evidence="1">
    <location>
        <begin position="85"/>
        <end position="96"/>
    </location>
</feature>
<proteinExistence type="predicted"/>
<feature type="compositionally biased region" description="Low complexity" evidence="1">
    <location>
        <begin position="97"/>
        <end position="106"/>
    </location>
</feature>
<feature type="region of interest" description="Disordered" evidence="1">
    <location>
        <begin position="81"/>
        <end position="106"/>
    </location>
</feature>
<evidence type="ECO:0000313" key="3">
    <source>
        <dbReference type="EMBL" id="KHJ87912.1"/>
    </source>
</evidence>
<gene>
    <name evidence="3" type="ORF">OESDEN_12301</name>
</gene>
<feature type="non-terminal residue" evidence="3">
    <location>
        <position position="1"/>
    </location>
</feature>
<dbReference type="AlphaFoldDB" id="A0A0B1SWK3"/>
<sequence>LPDILFDYILANLTAHDDPLRLSENIPRNISTHGHWTREEVQIFVLAALLIFIVFGFLMIAAMDCVKQIFCRCLRRKRVSDDWKAPPPSFLAPPPYSSTLSLPTIA</sequence>
<keyword evidence="4" id="KW-1185">Reference proteome</keyword>
<organism evidence="3 4">
    <name type="scientific">Oesophagostomum dentatum</name>
    <name type="common">Nodular worm</name>
    <dbReference type="NCBI Taxonomy" id="61180"/>
    <lineage>
        <taxon>Eukaryota</taxon>
        <taxon>Metazoa</taxon>
        <taxon>Ecdysozoa</taxon>
        <taxon>Nematoda</taxon>
        <taxon>Chromadorea</taxon>
        <taxon>Rhabditida</taxon>
        <taxon>Rhabditina</taxon>
        <taxon>Rhabditomorpha</taxon>
        <taxon>Strongyloidea</taxon>
        <taxon>Strongylidae</taxon>
        <taxon>Oesophagostomum</taxon>
    </lineage>
</organism>
<dbReference type="OrthoDB" id="5863891at2759"/>
<keyword evidence="2" id="KW-0472">Membrane</keyword>
<evidence type="ECO:0000256" key="2">
    <source>
        <dbReference type="SAM" id="Phobius"/>
    </source>
</evidence>
<reference evidence="3 4" key="1">
    <citation type="submission" date="2014-03" db="EMBL/GenBank/DDBJ databases">
        <title>Draft genome of the hookworm Oesophagostomum dentatum.</title>
        <authorList>
            <person name="Mitreva M."/>
        </authorList>
    </citation>
    <scope>NUCLEOTIDE SEQUENCE [LARGE SCALE GENOMIC DNA]</scope>
    <source>
        <strain evidence="3 4">OD-Hann</strain>
    </source>
</reference>
<feature type="transmembrane region" description="Helical" evidence="2">
    <location>
        <begin position="43"/>
        <end position="66"/>
    </location>
</feature>
<protein>
    <submittedName>
        <fullName evidence="3">Uncharacterized protein</fullName>
    </submittedName>
</protein>
<accession>A0A0B1SWK3</accession>
<keyword evidence="2" id="KW-1133">Transmembrane helix</keyword>
<dbReference type="EMBL" id="KN556780">
    <property type="protein sequence ID" value="KHJ87912.1"/>
    <property type="molecule type" value="Genomic_DNA"/>
</dbReference>
<evidence type="ECO:0000313" key="4">
    <source>
        <dbReference type="Proteomes" id="UP000053660"/>
    </source>
</evidence>
<keyword evidence="2" id="KW-0812">Transmembrane</keyword>